<keyword evidence="2" id="KW-1185">Reference proteome</keyword>
<sequence length="82" mass="9317">MGIMLREWWYRDDTTNGGGDNVITIAASDSRWGPTGKPHHCEKEDKRWHPKLPLPRQMLEPRLGGVAAVRAMLLVRATPRTI</sequence>
<name>A0AAP0KFS6_9MAGN</name>
<organism evidence="1 2">
    <name type="scientific">Stephania yunnanensis</name>
    <dbReference type="NCBI Taxonomy" id="152371"/>
    <lineage>
        <taxon>Eukaryota</taxon>
        <taxon>Viridiplantae</taxon>
        <taxon>Streptophyta</taxon>
        <taxon>Embryophyta</taxon>
        <taxon>Tracheophyta</taxon>
        <taxon>Spermatophyta</taxon>
        <taxon>Magnoliopsida</taxon>
        <taxon>Ranunculales</taxon>
        <taxon>Menispermaceae</taxon>
        <taxon>Menispermoideae</taxon>
        <taxon>Cissampelideae</taxon>
        <taxon>Stephania</taxon>
    </lineage>
</organism>
<dbReference type="AlphaFoldDB" id="A0AAP0KFS6"/>
<comment type="caution">
    <text evidence="1">The sequence shown here is derived from an EMBL/GenBank/DDBJ whole genome shotgun (WGS) entry which is preliminary data.</text>
</comment>
<proteinExistence type="predicted"/>
<evidence type="ECO:0000313" key="2">
    <source>
        <dbReference type="Proteomes" id="UP001420932"/>
    </source>
</evidence>
<accession>A0AAP0KFS6</accession>
<evidence type="ECO:0000313" key="1">
    <source>
        <dbReference type="EMBL" id="KAK9151768.1"/>
    </source>
</evidence>
<dbReference type="Proteomes" id="UP001420932">
    <property type="component" value="Unassembled WGS sequence"/>
</dbReference>
<gene>
    <name evidence="1" type="ORF">Syun_010077</name>
</gene>
<protein>
    <submittedName>
        <fullName evidence="1">Uncharacterized protein</fullName>
    </submittedName>
</protein>
<dbReference type="EMBL" id="JBBNAF010000004">
    <property type="protein sequence ID" value="KAK9151768.1"/>
    <property type="molecule type" value="Genomic_DNA"/>
</dbReference>
<reference evidence="1 2" key="1">
    <citation type="submission" date="2024-01" db="EMBL/GenBank/DDBJ databases">
        <title>Genome assemblies of Stephania.</title>
        <authorList>
            <person name="Yang L."/>
        </authorList>
    </citation>
    <scope>NUCLEOTIDE SEQUENCE [LARGE SCALE GENOMIC DNA]</scope>
    <source>
        <strain evidence="1">YNDBR</strain>
        <tissue evidence="1">Leaf</tissue>
    </source>
</reference>